<dbReference type="InterPro" id="IPR010998">
    <property type="entry name" value="Integrase_recombinase_N"/>
</dbReference>
<dbReference type="InterPro" id="IPR002104">
    <property type="entry name" value="Integrase_catalytic"/>
</dbReference>
<proteinExistence type="predicted"/>
<dbReference type="Pfam" id="PF00589">
    <property type="entry name" value="Phage_integrase"/>
    <property type="match status" value="1"/>
</dbReference>
<keyword evidence="1" id="KW-0238">DNA-binding</keyword>
<gene>
    <name evidence="4" type="ORF">NJT12_04820</name>
</gene>
<evidence type="ECO:0000256" key="2">
    <source>
        <dbReference type="ARBA" id="ARBA00023172"/>
    </source>
</evidence>
<comment type="caution">
    <text evidence="4">The sequence shown here is derived from an EMBL/GenBank/DDBJ whole genome shotgun (WGS) entry which is preliminary data.</text>
</comment>
<dbReference type="EMBL" id="JAMZNK010000005">
    <property type="protein sequence ID" value="MDA6068939.1"/>
    <property type="molecule type" value="Genomic_DNA"/>
</dbReference>
<keyword evidence="2" id="KW-0233">DNA recombination</keyword>
<evidence type="ECO:0000259" key="3">
    <source>
        <dbReference type="PROSITE" id="PS51898"/>
    </source>
</evidence>
<dbReference type="InterPro" id="IPR011010">
    <property type="entry name" value="DNA_brk_join_enz"/>
</dbReference>
<dbReference type="InterPro" id="IPR013762">
    <property type="entry name" value="Integrase-like_cat_sf"/>
</dbReference>
<sequence>MVTENIIFQKDKGDTDLGYVYVNFKERGQSSKRVSTKIKINRKYFDDFKNDELPTFNPTKEFDYQSLNQKIVEIITGNSLPKSATDDYIVYFKTWMDTLLHGGTRTTYRTVYNRLVKDFPDGLKFAEMNSNWFFSYTKNLRTKHNLSQGYTRFTMATIIHACQVANDDDNLNIDKIHFKISKLKLKNNENATHILLNDADVNQLLEYKYNTEHPNRINKRRFEYISFGLCQLFGMGARFSDMLLLRHGNFTKECIYIQLPKTKKYKQIPYSIMLLTTMYKYIHRESKFTLLELERIGNYLNEQEKLKWLRDSILEYVSEYRPEAFFFRFVPKELWEYDSAEPFNDEQFAAFSRARTLYNTNLRQYSIDHDFGFSLSSHAFRYKFVANCREQKIGIYEISKMLGHSRISTTENYIKKHFGFDDSLEIMNVVDRKYIK</sequence>
<evidence type="ECO:0000313" key="4">
    <source>
        <dbReference type="EMBL" id="MDA6068939.1"/>
    </source>
</evidence>
<evidence type="ECO:0000256" key="1">
    <source>
        <dbReference type="ARBA" id="ARBA00023125"/>
    </source>
</evidence>
<keyword evidence="5" id="KW-1185">Reference proteome</keyword>
<dbReference type="PROSITE" id="PS51898">
    <property type="entry name" value="TYR_RECOMBINASE"/>
    <property type="match status" value="1"/>
</dbReference>
<dbReference type="Gene3D" id="1.10.150.130">
    <property type="match status" value="1"/>
</dbReference>
<dbReference type="CDD" id="cd00397">
    <property type="entry name" value="DNA_BRE_C"/>
    <property type="match status" value="1"/>
</dbReference>
<dbReference type="SUPFAM" id="SSF56349">
    <property type="entry name" value="DNA breaking-rejoining enzymes"/>
    <property type="match status" value="1"/>
</dbReference>
<feature type="domain" description="Tyr recombinase" evidence="3">
    <location>
        <begin position="190"/>
        <end position="428"/>
    </location>
</feature>
<dbReference type="Gene3D" id="1.10.443.10">
    <property type="entry name" value="Intergrase catalytic core"/>
    <property type="match status" value="1"/>
</dbReference>
<accession>A0ABT4W8T4</accession>
<dbReference type="RefSeq" id="WP_271334772.1">
    <property type="nucleotide sequence ID" value="NZ_JAMZNK010000005.1"/>
</dbReference>
<name>A0ABT4W8T4_9FLAO</name>
<protein>
    <submittedName>
        <fullName evidence="4">Site-specific integrase</fullName>
    </submittedName>
</protein>
<organism evidence="4 5">
    <name type="scientific">Flavobacterium azizsancarii</name>
    <dbReference type="NCBI Taxonomy" id="2961580"/>
    <lineage>
        <taxon>Bacteria</taxon>
        <taxon>Pseudomonadati</taxon>
        <taxon>Bacteroidota</taxon>
        <taxon>Flavobacteriia</taxon>
        <taxon>Flavobacteriales</taxon>
        <taxon>Flavobacteriaceae</taxon>
        <taxon>Flavobacterium</taxon>
    </lineage>
</organism>
<evidence type="ECO:0000313" key="5">
    <source>
        <dbReference type="Proteomes" id="UP001212170"/>
    </source>
</evidence>
<reference evidence="4 5" key="1">
    <citation type="journal article" date="2023" name="Chemosphere">
        <title>Whole genome analysis of Flavobacterium aziz-sancarii sp. nov., isolated from Ardley Island (Antarctica), revealed a rich resistome and bioremediation potential.</title>
        <authorList>
            <person name="Otur C."/>
            <person name="Okay S."/>
            <person name="Kurt-Kizildogan A."/>
        </authorList>
    </citation>
    <scope>NUCLEOTIDE SEQUENCE [LARGE SCALE GENOMIC DNA]</scope>
    <source>
        <strain evidence="4 5">AC</strain>
    </source>
</reference>
<dbReference type="Proteomes" id="UP001212170">
    <property type="component" value="Unassembled WGS sequence"/>
</dbReference>